<protein>
    <recommendedName>
        <fullName evidence="1">RNA helicase</fullName>
        <ecNumber evidence="1">3.6.4.13</ecNumber>
    </recommendedName>
</protein>
<gene>
    <name evidence="10" type="ORF">R5R35_002025</name>
</gene>
<feature type="domain" description="Helicase C-terminal" evidence="8">
    <location>
        <begin position="354"/>
        <end position="509"/>
    </location>
</feature>
<dbReference type="PROSITE" id="PS51192">
    <property type="entry name" value="HELICASE_ATP_BIND_1"/>
    <property type="match status" value="1"/>
</dbReference>
<dbReference type="Gene3D" id="3.40.50.300">
    <property type="entry name" value="P-loop containing nucleotide triphosphate hydrolases"/>
    <property type="match status" value="2"/>
</dbReference>
<reference evidence="10 11" key="1">
    <citation type="submission" date="2024-03" db="EMBL/GenBank/DDBJ databases">
        <title>The genome assembly and annotation of the cricket Gryllus longicercus Weissman &amp; Gray.</title>
        <authorList>
            <person name="Szrajer S."/>
            <person name="Gray D."/>
            <person name="Ylla G."/>
        </authorList>
    </citation>
    <scope>NUCLEOTIDE SEQUENCE [LARGE SCALE GENOMIC DNA]</scope>
    <source>
        <strain evidence="10">DAG 2021-001</strain>
        <tissue evidence="10">Whole body minus gut</tissue>
    </source>
</reference>
<dbReference type="GO" id="GO:0005524">
    <property type="term" value="F:ATP binding"/>
    <property type="evidence" value="ECO:0007669"/>
    <property type="project" value="UniProtKB-KW"/>
</dbReference>
<dbReference type="InterPro" id="IPR011545">
    <property type="entry name" value="DEAD/DEAH_box_helicase_dom"/>
</dbReference>
<evidence type="ECO:0000256" key="3">
    <source>
        <dbReference type="ARBA" id="ARBA00022801"/>
    </source>
</evidence>
<dbReference type="GO" id="GO:0003676">
    <property type="term" value="F:nucleic acid binding"/>
    <property type="evidence" value="ECO:0007669"/>
    <property type="project" value="InterPro"/>
</dbReference>
<evidence type="ECO:0000256" key="6">
    <source>
        <dbReference type="PROSITE-ProRule" id="PRU00552"/>
    </source>
</evidence>
<keyword evidence="11" id="KW-1185">Reference proteome</keyword>
<dbReference type="PROSITE" id="PS51195">
    <property type="entry name" value="Q_MOTIF"/>
    <property type="match status" value="1"/>
</dbReference>
<dbReference type="InterPro" id="IPR001650">
    <property type="entry name" value="Helicase_C-like"/>
</dbReference>
<feature type="short sequence motif" description="Q motif" evidence="6">
    <location>
        <begin position="107"/>
        <end position="135"/>
    </location>
</feature>
<evidence type="ECO:0000259" key="8">
    <source>
        <dbReference type="PROSITE" id="PS51194"/>
    </source>
</evidence>
<keyword evidence="2" id="KW-0547">Nucleotide-binding</keyword>
<dbReference type="SUPFAM" id="SSF52540">
    <property type="entry name" value="P-loop containing nucleoside triphosphate hydrolases"/>
    <property type="match status" value="1"/>
</dbReference>
<dbReference type="EC" id="3.6.4.13" evidence="1"/>
<dbReference type="Proteomes" id="UP001378592">
    <property type="component" value="Unassembled WGS sequence"/>
</dbReference>
<dbReference type="InterPro" id="IPR014014">
    <property type="entry name" value="RNA_helicase_DEAD_Q_motif"/>
</dbReference>
<evidence type="ECO:0000256" key="2">
    <source>
        <dbReference type="ARBA" id="ARBA00022741"/>
    </source>
</evidence>
<evidence type="ECO:0000259" key="7">
    <source>
        <dbReference type="PROSITE" id="PS51192"/>
    </source>
</evidence>
<keyword evidence="5" id="KW-0067">ATP-binding</keyword>
<dbReference type="GO" id="GO:0016787">
    <property type="term" value="F:hydrolase activity"/>
    <property type="evidence" value="ECO:0007669"/>
    <property type="project" value="UniProtKB-KW"/>
</dbReference>
<dbReference type="PROSITE" id="PS51194">
    <property type="entry name" value="HELICASE_CTER"/>
    <property type="match status" value="1"/>
</dbReference>
<proteinExistence type="predicted"/>
<dbReference type="InterPro" id="IPR027417">
    <property type="entry name" value="P-loop_NTPase"/>
</dbReference>
<dbReference type="Pfam" id="PF00270">
    <property type="entry name" value="DEAD"/>
    <property type="match status" value="1"/>
</dbReference>
<dbReference type="Pfam" id="PF00271">
    <property type="entry name" value="Helicase_C"/>
    <property type="match status" value="1"/>
</dbReference>
<dbReference type="EMBL" id="JAZDUA010000612">
    <property type="protein sequence ID" value="KAK7790571.1"/>
    <property type="molecule type" value="Genomic_DNA"/>
</dbReference>
<dbReference type="SMART" id="SM00490">
    <property type="entry name" value="HELICc"/>
    <property type="match status" value="1"/>
</dbReference>
<sequence length="518" mass="58701">MKGLWCLRIGQNHVLSSRLFSVARKPDFEVSRKERRKLYQEERNVQKKDPIISCKNEDLNHYKGQSYGKFAVVPLASKGWLHRKSKGDFFEIKNYGEVQTRETSTDTSFQSLGVPDEAIKVLEEMEINEPSPIQVDGIKHILKGHNTLLAAETGSGKTFAYLLPLLKQICTYQSTTPRQKMNSPYAIVITPSRELADQIGENAKLFSECLGINVEVVTGGKTKRMILSPTFKEIDILVASIGALSKLITTGIYDISHVKHIVLDEADTLLDDSFNSKLLYLLHRFSFLPTTGAELQFQKPCVQISLVSATIPTSMNEILGEAIPLDTVHRVTTKHLHCIQPHVPQKFFRLGRSQKPAELLNLVKSSVQRRDPVLIFSNKTATCDWISMFLKENGVKCSNLNGDMNYYFRLGKFREFQSGEVDVLSSTDMGSRGLDTVRVKHLLNYDFPIYMADYIHRCGRTGRYGSPENCHISHFVSGALEIDLVQRIELAVRRGEPLPNVNANIRRIMEHRYNKNNL</sequence>
<comment type="caution">
    <text evidence="10">The sequence shown here is derived from an EMBL/GenBank/DDBJ whole genome shotgun (WGS) entry which is preliminary data.</text>
</comment>
<evidence type="ECO:0000313" key="10">
    <source>
        <dbReference type="EMBL" id="KAK7790571.1"/>
    </source>
</evidence>
<feature type="domain" description="Helicase ATP-binding" evidence="7">
    <location>
        <begin position="138"/>
        <end position="329"/>
    </location>
</feature>
<keyword evidence="3" id="KW-0378">Hydrolase</keyword>
<dbReference type="CDD" id="cd18787">
    <property type="entry name" value="SF2_C_DEAD"/>
    <property type="match status" value="1"/>
</dbReference>
<feature type="domain" description="DEAD-box RNA helicase Q" evidence="9">
    <location>
        <begin position="107"/>
        <end position="135"/>
    </location>
</feature>
<evidence type="ECO:0000256" key="1">
    <source>
        <dbReference type="ARBA" id="ARBA00012552"/>
    </source>
</evidence>
<evidence type="ECO:0000256" key="4">
    <source>
        <dbReference type="ARBA" id="ARBA00022806"/>
    </source>
</evidence>
<evidence type="ECO:0000259" key="9">
    <source>
        <dbReference type="PROSITE" id="PS51195"/>
    </source>
</evidence>
<dbReference type="PANTHER" id="PTHR47960">
    <property type="entry name" value="DEAD-BOX ATP-DEPENDENT RNA HELICASE 50"/>
    <property type="match status" value="1"/>
</dbReference>
<dbReference type="InterPro" id="IPR014001">
    <property type="entry name" value="Helicase_ATP-bd"/>
</dbReference>
<dbReference type="GO" id="GO:0003724">
    <property type="term" value="F:RNA helicase activity"/>
    <property type="evidence" value="ECO:0007669"/>
    <property type="project" value="UniProtKB-EC"/>
</dbReference>
<evidence type="ECO:0000256" key="5">
    <source>
        <dbReference type="ARBA" id="ARBA00022840"/>
    </source>
</evidence>
<name>A0AAN9V919_9ORTH</name>
<evidence type="ECO:0000313" key="11">
    <source>
        <dbReference type="Proteomes" id="UP001378592"/>
    </source>
</evidence>
<organism evidence="10 11">
    <name type="scientific">Gryllus longicercus</name>
    <dbReference type="NCBI Taxonomy" id="2509291"/>
    <lineage>
        <taxon>Eukaryota</taxon>
        <taxon>Metazoa</taxon>
        <taxon>Ecdysozoa</taxon>
        <taxon>Arthropoda</taxon>
        <taxon>Hexapoda</taxon>
        <taxon>Insecta</taxon>
        <taxon>Pterygota</taxon>
        <taxon>Neoptera</taxon>
        <taxon>Polyneoptera</taxon>
        <taxon>Orthoptera</taxon>
        <taxon>Ensifera</taxon>
        <taxon>Gryllidea</taxon>
        <taxon>Grylloidea</taxon>
        <taxon>Gryllidae</taxon>
        <taxon>Gryllinae</taxon>
        <taxon>Gryllus</taxon>
    </lineage>
</organism>
<dbReference type="SMART" id="SM00487">
    <property type="entry name" value="DEXDc"/>
    <property type="match status" value="1"/>
</dbReference>
<keyword evidence="4" id="KW-0347">Helicase</keyword>
<accession>A0AAN9V919</accession>
<dbReference type="AlphaFoldDB" id="A0AAN9V919"/>